<feature type="compositionally biased region" description="Polar residues" evidence="1">
    <location>
        <begin position="122"/>
        <end position="131"/>
    </location>
</feature>
<keyword evidence="3" id="KW-1185">Reference proteome</keyword>
<organism evidence="2 3">
    <name type="scientific">Trichonephila clavata</name>
    <name type="common">Joro spider</name>
    <name type="synonym">Nephila clavata</name>
    <dbReference type="NCBI Taxonomy" id="2740835"/>
    <lineage>
        <taxon>Eukaryota</taxon>
        <taxon>Metazoa</taxon>
        <taxon>Ecdysozoa</taxon>
        <taxon>Arthropoda</taxon>
        <taxon>Chelicerata</taxon>
        <taxon>Arachnida</taxon>
        <taxon>Araneae</taxon>
        <taxon>Araneomorphae</taxon>
        <taxon>Entelegynae</taxon>
        <taxon>Araneoidea</taxon>
        <taxon>Nephilidae</taxon>
        <taxon>Trichonephila</taxon>
    </lineage>
</organism>
<accession>A0A8X6JY74</accession>
<feature type="region of interest" description="Disordered" evidence="1">
    <location>
        <begin position="119"/>
        <end position="190"/>
    </location>
</feature>
<name>A0A8X6JY74_TRICU</name>
<gene>
    <name evidence="2" type="primary">NCL1_57192</name>
    <name evidence="2" type="ORF">TNCT_382921</name>
</gene>
<evidence type="ECO:0000313" key="3">
    <source>
        <dbReference type="Proteomes" id="UP000887116"/>
    </source>
</evidence>
<sequence>MDFFTKAGIVLNLRHRNWFFCDIPRRTYDLVKEVIIQEVQSRFNLEENTCLLREDEDKRLTPELRNELGTLLNLYGTVFEPGGDSTSFIVPRINSGDNHLVSVTPKFTVYRNTGAPSLPVPFSQSASTKNNYSRGGSSSYVGSIPNSSSSGINRTVPPTSPIPPGTPYQYTDPAYSTSSARNPLLSPNDRSISPVTLQTINHDLYICSTNER</sequence>
<dbReference type="AlphaFoldDB" id="A0A8X6JY74"/>
<evidence type="ECO:0000256" key="1">
    <source>
        <dbReference type="SAM" id="MobiDB-lite"/>
    </source>
</evidence>
<proteinExistence type="predicted"/>
<reference evidence="2" key="1">
    <citation type="submission" date="2020-07" db="EMBL/GenBank/DDBJ databases">
        <title>Multicomponent nature underlies the extraordinary mechanical properties of spider dragline silk.</title>
        <authorList>
            <person name="Kono N."/>
            <person name="Nakamura H."/>
            <person name="Mori M."/>
            <person name="Yoshida Y."/>
            <person name="Ohtoshi R."/>
            <person name="Malay A.D."/>
            <person name="Moran D.A.P."/>
            <person name="Tomita M."/>
            <person name="Numata K."/>
            <person name="Arakawa K."/>
        </authorList>
    </citation>
    <scope>NUCLEOTIDE SEQUENCE</scope>
</reference>
<dbReference type="Proteomes" id="UP000887116">
    <property type="component" value="Unassembled WGS sequence"/>
</dbReference>
<evidence type="ECO:0000313" key="2">
    <source>
        <dbReference type="EMBL" id="GFR22236.1"/>
    </source>
</evidence>
<comment type="caution">
    <text evidence="2">The sequence shown here is derived from an EMBL/GenBank/DDBJ whole genome shotgun (WGS) entry which is preliminary data.</text>
</comment>
<feature type="compositionally biased region" description="Low complexity" evidence="1">
    <location>
        <begin position="132"/>
        <end position="157"/>
    </location>
</feature>
<protein>
    <submittedName>
        <fullName evidence="2">Uncharacterized protein</fullName>
    </submittedName>
</protein>
<dbReference type="EMBL" id="BMAO01008267">
    <property type="protein sequence ID" value="GFR22236.1"/>
    <property type="molecule type" value="Genomic_DNA"/>
</dbReference>
<dbReference type="OrthoDB" id="10510131at2759"/>